<dbReference type="Proteomes" id="UP000178684">
    <property type="component" value="Unassembled WGS sequence"/>
</dbReference>
<evidence type="ECO:0008006" key="3">
    <source>
        <dbReference type="Google" id="ProtNLM"/>
    </source>
</evidence>
<comment type="caution">
    <text evidence="1">The sequence shown here is derived from an EMBL/GenBank/DDBJ whole genome shotgun (WGS) entry which is preliminary data.</text>
</comment>
<name>A0A1F5X3W1_9BACT</name>
<organism evidence="1 2">
    <name type="scientific">Candidatus Giovannonibacteria bacterium RIFCSPLOWO2_01_FULL_46_13</name>
    <dbReference type="NCBI Taxonomy" id="1798352"/>
    <lineage>
        <taxon>Bacteria</taxon>
        <taxon>Candidatus Giovannoniibacteriota</taxon>
    </lineage>
</organism>
<accession>A0A1F5X3W1</accession>
<dbReference type="AlphaFoldDB" id="A0A1F5X3W1"/>
<sequence>MTKKNKPEKIEIGSIKKTASEIIPFAVNLISPETFSDPSAVVTKVSQGIATYFLSKFLSEYREKLEKKEIKDENFETEKPTLALRDLFKAIEGGDIDDEKFKAMKSVFFSGISKHSKQKDEVQSYEFLQTAKKLSGMEILILRANFEIASGKSALNVSVNAGIRSRNAWRNEINKQIGFEDMEGAVFKYEKNLESLGLISPRVEMDRLQGDFEPTPNFRLTRTGYKFCEFMIRYE</sequence>
<proteinExistence type="predicted"/>
<dbReference type="EMBL" id="MFIE01000023">
    <property type="protein sequence ID" value="OGF82271.1"/>
    <property type="molecule type" value="Genomic_DNA"/>
</dbReference>
<protein>
    <recommendedName>
        <fullName evidence="3">DUF4393 domain-containing protein</fullName>
    </recommendedName>
</protein>
<gene>
    <name evidence="1" type="ORF">A3B18_02930</name>
</gene>
<evidence type="ECO:0000313" key="1">
    <source>
        <dbReference type="EMBL" id="OGF82271.1"/>
    </source>
</evidence>
<evidence type="ECO:0000313" key="2">
    <source>
        <dbReference type="Proteomes" id="UP000178684"/>
    </source>
</evidence>
<reference evidence="1 2" key="1">
    <citation type="journal article" date="2016" name="Nat. Commun.">
        <title>Thousands of microbial genomes shed light on interconnected biogeochemical processes in an aquifer system.</title>
        <authorList>
            <person name="Anantharaman K."/>
            <person name="Brown C.T."/>
            <person name="Hug L.A."/>
            <person name="Sharon I."/>
            <person name="Castelle C.J."/>
            <person name="Probst A.J."/>
            <person name="Thomas B.C."/>
            <person name="Singh A."/>
            <person name="Wilkins M.J."/>
            <person name="Karaoz U."/>
            <person name="Brodie E.L."/>
            <person name="Williams K.H."/>
            <person name="Hubbard S.S."/>
            <person name="Banfield J.F."/>
        </authorList>
    </citation>
    <scope>NUCLEOTIDE SEQUENCE [LARGE SCALE GENOMIC DNA]</scope>
</reference>